<dbReference type="EMBL" id="ATLV01023063">
    <property type="status" value="NOT_ANNOTATED_CDS"/>
    <property type="molecule type" value="Genomic_DNA"/>
</dbReference>
<dbReference type="Proteomes" id="UP000030765">
    <property type="component" value="Unassembled WGS sequence"/>
</dbReference>
<name>A0A084WDT3_ANOSI</name>
<gene>
    <name evidence="2" type="ORF">ZHAS_00016498</name>
</gene>
<feature type="compositionally biased region" description="Basic and acidic residues" evidence="1">
    <location>
        <begin position="42"/>
        <end position="55"/>
    </location>
</feature>
<feature type="region of interest" description="Disordered" evidence="1">
    <location>
        <begin position="20"/>
        <end position="82"/>
    </location>
</feature>
<organism evidence="2">
    <name type="scientific">Anopheles sinensis</name>
    <name type="common">Mosquito</name>
    <dbReference type="NCBI Taxonomy" id="74873"/>
    <lineage>
        <taxon>Eukaryota</taxon>
        <taxon>Metazoa</taxon>
        <taxon>Ecdysozoa</taxon>
        <taxon>Arthropoda</taxon>
        <taxon>Hexapoda</taxon>
        <taxon>Insecta</taxon>
        <taxon>Pterygota</taxon>
        <taxon>Neoptera</taxon>
        <taxon>Endopterygota</taxon>
        <taxon>Diptera</taxon>
        <taxon>Nematocera</taxon>
        <taxon>Culicoidea</taxon>
        <taxon>Culicidae</taxon>
        <taxon>Anophelinae</taxon>
        <taxon>Anopheles</taxon>
    </lineage>
</organism>
<sequence>MTFPITSPCSKFLRRAGNGFHESDTGSVADHGGKVGESGSHLLDRKTDRLRERCKLTRQLQQSSCPGGSAPTHQKGVKYSEF</sequence>
<dbReference type="EMBL" id="KE525340">
    <property type="protein sequence ID" value="KFB48377.1"/>
    <property type="molecule type" value="Genomic_DNA"/>
</dbReference>
<proteinExistence type="predicted"/>
<accession>A0A084WDT3</accession>
<protein>
    <submittedName>
        <fullName evidence="2 3">Methylmalonyl-CoA epimerase</fullName>
    </submittedName>
</protein>
<reference evidence="2 4" key="1">
    <citation type="journal article" date="2014" name="BMC Genomics">
        <title>Genome sequence of Anopheles sinensis provides insight into genetics basis of mosquito competence for malaria parasites.</title>
        <authorList>
            <person name="Zhou D."/>
            <person name="Zhang D."/>
            <person name="Ding G."/>
            <person name="Shi L."/>
            <person name="Hou Q."/>
            <person name="Ye Y."/>
            <person name="Xu Y."/>
            <person name="Zhou H."/>
            <person name="Xiong C."/>
            <person name="Li S."/>
            <person name="Yu J."/>
            <person name="Hong S."/>
            <person name="Yu X."/>
            <person name="Zou P."/>
            <person name="Chen C."/>
            <person name="Chang X."/>
            <person name="Wang W."/>
            <person name="Lv Y."/>
            <person name="Sun Y."/>
            <person name="Ma L."/>
            <person name="Shen B."/>
            <person name="Zhu C."/>
        </authorList>
    </citation>
    <scope>NUCLEOTIDE SEQUENCE [LARGE SCALE GENOMIC DNA]</scope>
</reference>
<dbReference type="VEuPathDB" id="VectorBase:ASIC016498"/>
<dbReference type="EnsemblMetazoa" id="ASIC016498-RA">
    <property type="protein sequence ID" value="ASIC016498-PA"/>
    <property type="gene ID" value="ASIC016498"/>
</dbReference>
<evidence type="ECO:0000313" key="2">
    <source>
        <dbReference type="EMBL" id="KFB48377.1"/>
    </source>
</evidence>
<keyword evidence="4" id="KW-1185">Reference proteome</keyword>
<evidence type="ECO:0000256" key="1">
    <source>
        <dbReference type="SAM" id="MobiDB-lite"/>
    </source>
</evidence>
<evidence type="ECO:0000313" key="4">
    <source>
        <dbReference type="Proteomes" id="UP000030765"/>
    </source>
</evidence>
<dbReference type="AlphaFoldDB" id="A0A084WDT3"/>
<reference evidence="3" key="2">
    <citation type="submission" date="2020-05" db="UniProtKB">
        <authorList>
            <consortium name="EnsemblMetazoa"/>
        </authorList>
    </citation>
    <scope>IDENTIFICATION</scope>
</reference>
<evidence type="ECO:0000313" key="3">
    <source>
        <dbReference type="EnsemblMetazoa" id="ASIC016498-PA"/>
    </source>
</evidence>